<evidence type="ECO:0000313" key="7">
    <source>
        <dbReference type="Proteomes" id="UP000192418"/>
    </source>
</evidence>
<dbReference type="Pfam" id="PF01979">
    <property type="entry name" value="Amidohydro_1"/>
    <property type="match status" value="1"/>
</dbReference>
<dbReference type="GO" id="GO:0046872">
    <property type="term" value="F:metal ion binding"/>
    <property type="evidence" value="ECO:0007669"/>
    <property type="project" value="UniProtKB-KW"/>
</dbReference>
<dbReference type="EC" id="3.5.4.28" evidence="4"/>
<dbReference type="AlphaFoldDB" id="A0A1W2A4J2"/>
<dbReference type="GO" id="GO:0050270">
    <property type="term" value="F:S-adenosylhomocysteine deaminase activity"/>
    <property type="evidence" value="ECO:0007669"/>
    <property type="project" value="UniProtKB-UniRule"/>
</dbReference>
<comment type="caution">
    <text evidence="4">Lacks conserved residue(s) required for the propagation of feature annotation.</text>
</comment>
<comment type="catalytic activity">
    <reaction evidence="4">
        <text>S-methyl-5'-thioadenosine + H2O + H(+) = S-methyl-5'-thioinosine + NH4(+)</text>
        <dbReference type="Rhea" id="RHEA:25025"/>
        <dbReference type="ChEBI" id="CHEBI:15377"/>
        <dbReference type="ChEBI" id="CHEBI:15378"/>
        <dbReference type="ChEBI" id="CHEBI:17509"/>
        <dbReference type="ChEBI" id="CHEBI:28938"/>
        <dbReference type="ChEBI" id="CHEBI:48595"/>
        <dbReference type="EC" id="3.5.4.31"/>
    </reaction>
</comment>
<dbReference type="STRING" id="1121400.SAMN02746065_104111"/>
<dbReference type="Gene3D" id="3.20.20.140">
    <property type="entry name" value="Metal-dependent hydrolases"/>
    <property type="match status" value="1"/>
</dbReference>
<dbReference type="InterPro" id="IPR011059">
    <property type="entry name" value="Metal-dep_hydrolase_composite"/>
</dbReference>
<feature type="binding site" evidence="4">
    <location>
        <position position="68"/>
    </location>
    <ligand>
        <name>Zn(2+)</name>
        <dbReference type="ChEBI" id="CHEBI:29105"/>
    </ligand>
</feature>
<feature type="domain" description="Amidohydrolase-related" evidence="5">
    <location>
        <begin position="57"/>
        <end position="405"/>
    </location>
</feature>
<name>A0A1W2A4J2_9BACT</name>
<comment type="similarity">
    <text evidence="4">Belongs to the metallo-dependent hydrolases superfamily. MTA/SAH deaminase family.</text>
</comment>
<dbReference type="PANTHER" id="PTHR43794:SF11">
    <property type="entry name" value="AMIDOHYDROLASE-RELATED DOMAIN-CONTAINING PROTEIN"/>
    <property type="match status" value="1"/>
</dbReference>
<sequence length="437" mass="47254">MDLLIKNGMILTMNAGLEVIEKGAVRVRDGIIISVGKDDMEPSQEVPTREIDAHGGIIMPGLINSHTHAAMTLFRGLADDLPLMEWLNDHIFPAEAKITADMVYRGTLLACAEMLLSGTTCFCDMYLFEEEVAKAASKAGMRAVVGEVLYDFPSPCYGPLDKGFEYVKTMMEKWKAHPLITVAVEPHATYTCAPELLTRAADMARTRQVPLVIHVAETRNEVKLIKEKYGKTPVNFLADLGILGPNVVACHSVHLTPEERAVYRKFDVKVAHCPESNMKLASGVAPVPEFLSEGICVALGTDGCASNNDLDLFQEMDSAAKLHKVFSMNPEAVDAASAVKMATINGARALGLDESVGSLEPGKKADIIVVDTRSPHMVPMYNPYSQLVYAAKGSDVMLSIVDGKVLMENQALTTLDVDQVMDDVLAMAKKIAAGDGG</sequence>
<reference evidence="6 7" key="1">
    <citation type="submission" date="2017-04" db="EMBL/GenBank/DDBJ databases">
        <authorList>
            <person name="Afonso C.L."/>
            <person name="Miller P.J."/>
            <person name="Scott M.A."/>
            <person name="Spackman E."/>
            <person name="Goraichik I."/>
            <person name="Dimitrov K.M."/>
            <person name="Suarez D.L."/>
            <person name="Swayne D.E."/>
        </authorList>
    </citation>
    <scope>NUCLEOTIDE SEQUENCE [LARGE SCALE GENOMIC DNA]</scope>
    <source>
        <strain evidence="6 7">DSM 3385</strain>
    </source>
</reference>
<dbReference type="GO" id="GO:0090614">
    <property type="term" value="F:5'-methylthioadenosine deaminase activity"/>
    <property type="evidence" value="ECO:0007669"/>
    <property type="project" value="UniProtKB-UniRule"/>
</dbReference>
<comment type="cofactor">
    <cofactor evidence="4">
        <name>Zn(2+)</name>
        <dbReference type="ChEBI" id="CHEBI:29105"/>
    </cofactor>
    <text evidence="4">Binds 1 zinc ion per subunit.</text>
</comment>
<feature type="binding site" evidence="4">
    <location>
        <position position="66"/>
    </location>
    <ligand>
        <name>Zn(2+)</name>
        <dbReference type="ChEBI" id="CHEBI:29105"/>
    </ligand>
</feature>
<keyword evidence="7" id="KW-1185">Reference proteome</keyword>
<feature type="binding site" evidence="4">
    <location>
        <position position="214"/>
    </location>
    <ligand>
        <name>Zn(2+)</name>
        <dbReference type="ChEBI" id="CHEBI:29105"/>
    </ligand>
</feature>
<feature type="binding site" evidence="4">
    <location>
        <position position="95"/>
    </location>
    <ligand>
        <name>substrate</name>
    </ligand>
</feature>
<evidence type="ECO:0000256" key="1">
    <source>
        <dbReference type="ARBA" id="ARBA00022723"/>
    </source>
</evidence>
<protein>
    <recommendedName>
        <fullName evidence="4">5-methylthioadenosine/S-adenosylhomocysteine deaminase</fullName>
        <shortName evidence="4">MTA/SAH deaminase</shortName>
        <ecNumber evidence="4">3.5.4.28</ecNumber>
        <ecNumber evidence="4">3.5.4.31</ecNumber>
    </recommendedName>
</protein>
<accession>A0A1W2A4J2</accession>
<evidence type="ECO:0000313" key="6">
    <source>
        <dbReference type="EMBL" id="SMC55595.1"/>
    </source>
</evidence>
<dbReference type="InterPro" id="IPR032466">
    <property type="entry name" value="Metal_Hydrolase"/>
</dbReference>
<feature type="binding site" evidence="4">
    <location>
        <position position="302"/>
    </location>
    <ligand>
        <name>substrate</name>
    </ligand>
</feature>
<proteinExistence type="inferred from homology"/>
<dbReference type="InterPro" id="IPR023512">
    <property type="entry name" value="Deaminase_MtaD/DadD"/>
</dbReference>
<dbReference type="SUPFAM" id="SSF51556">
    <property type="entry name" value="Metallo-dependent hydrolases"/>
    <property type="match status" value="1"/>
</dbReference>
<feature type="binding site" evidence="4">
    <location>
        <position position="187"/>
    </location>
    <ligand>
        <name>substrate</name>
    </ligand>
</feature>
<dbReference type="InterPro" id="IPR050287">
    <property type="entry name" value="MTA/SAH_deaminase"/>
</dbReference>
<dbReference type="FunFam" id="3.20.20.140:FF:000014">
    <property type="entry name" value="5-methylthioadenosine/S-adenosylhomocysteine deaminase"/>
    <property type="match status" value="1"/>
</dbReference>
<keyword evidence="2 4" id="KW-0378">Hydrolase</keyword>
<dbReference type="OrthoDB" id="9807210at2"/>
<dbReference type="Gene3D" id="2.30.40.10">
    <property type="entry name" value="Urease, subunit C, domain 1"/>
    <property type="match status" value="1"/>
</dbReference>
<organism evidence="6 7">
    <name type="scientific">Desulfocicer vacuolatum DSM 3385</name>
    <dbReference type="NCBI Taxonomy" id="1121400"/>
    <lineage>
        <taxon>Bacteria</taxon>
        <taxon>Pseudomonadati</taxon>
        <taxon>Thermodesulfobacteriota</taxon>
        <taxon>Desulfobacteria</taxon>
        <taxon>Desulfobacterales</taxon>
        <taxon>Desulfobacteraceae</taxon>
        <taxon>Desulfocicer</taxon>
    </lineage>
</organism>
<feature type="binding site" evidence="4">
    <location>
        <position position="302"/>
    </location>
    <ligand>
        <name>Zn(2+)</name>
        <dbReference type="ChEBI" id="CHEBI:29105"/>
    </ligand>
</feature>
<evidence type="ECO:0000256" key="4">
    <source>
        <dbReference type="HAMAP-Rule" id="MF_01281"/>
    </source>
</evidence>
<dbReference type="Proteomes" id="UP000192418">
    <property type="component" value="Unassembled WGS sequence"/>
</dbReference>
<feature type="binding site" evidence="4">
    <location>
        <position position="217"/>
    </location>
    <ligand>
        <name>substrate</name>
    </ligand>
</feature>
<comment type="catalytic activity">
    <reaction evidence="4">
        <text>S-adenosyl-L-homocysteine + H2O + H(+) = S-inosyl-L-homocysteine + NH4(+)</text>
        <dbReference type="Rhea" id="RHEA:20716"/>
        <dbReference type="ChEBI" id="CHEBI:15377"/>
        <dbReference type="ChEBI" id="CHEBI:15378"/>
        <dbReference type="ChEBI" id="CHEBI:28938"/>
        <dbReference type="ChEBI" id="CHEBI:57856"/>
        <dbReference type="ChEBI" id="CHEBI:57985"/>
        <dbReference type="EC" id="3.5.4.28"/>
    </reaction>
</comment>
<comment type="function">
    <text evidence="4">Catalyzes the deamination of 5-methylthioadenosine and S-adenosyl-L-homocysteine into 5-methylthioinosine and S-inosyl-L-homocysteine, respectively. Is also able to deaminate adenosine.</text>
</comment>
<dbReference type="InterPro" id="IPR006680">
    <property type="entry name" value="Amidohydro-rel"/>
</dbReference>
<keyword evidence="3 4" id="KW-0862">Zinc</keyword>
<keyword evidence="1 4" id="KW-0479">Metal-binding</keyword>
<dbReference type="RefSeq" id="WP_084067335.1">
    <property type="nucleotide sequence ID" value="NZ_FWXY01000004.1"/>
</dbReference>
<dbReference type="EMBL" id="FWXY01000004">
    <property type="protein sequence ID" value="SMC55595.1"/>
    <property type="molecule type" value="Genomic_DNA"/>
</dbReference>
<dbReference type="CDD" id="cd01298">
    <property type="entry name" value="ATZ_TRZ_like"/>
    <property type="match status" value="1"/>
</dbReference>
<dbReference type="SUPFAM" id="SSF51338">
    <property type="entry name" value="Composite domain of metallo-dependent hydrolases"/>
    <property type="match status" value="1"/>
</dbReference>
<dbReference type="PANTHER" id="PTHR43794">
    <property type="entry name" value="AMINOHYDROLASE SSNA-RELATED"/>
    <property type="match status" value="1"/>
</dbReference>
<dbReference type="EC" id="3.5.4.31" evidence="4"/>
<evidence type="ECO:0000256" key="2">
    <source>
        <dbReference type="ARBA" id="ARBA00022801"/>
    </source>
</evidence>
<gene>
    <name evidence="4" type="primary">mtaD</name>
    <name evidence="6" type="ORF">SAMN02746065_104111</name>
</gene>
<evidence type="ECO:0000256" key="3">
    <source>
        <dbReference type="ARBA" id="ARBA00022833"/>
    </source>
</evidence>
<dbReference type="HAMAP" id="MF_01281">
    <property type="entry name" value="MTA_SAH_deamin"/>
    <property type="match status" value="1"/>
</dbReference>
<evidence type="ECO:0000259" key="5">
    <source>
        <dbReference type="Pfam" id="PF01979"/>
    </source>
</evidence>